<proteinExistence type="predicted"/>
<feature type="compositionally biased region" description="Polar residues" evidence="1">
    <location>
        <begin position="93"/>
        <end position="105"/>
    </location>
</feature>
<organism evidence="2 3">
    <name type="scientific">Nelumbo nucifera</name>
    <name type="common">Sacred lotus</name>
    <dbReference type="NCBI Taxonomy" id="4432"/>
    <lineage>
        <taxon>Eukaryota</taxon>
        <taxon>Viridiplantae</taxon>
        <taxon>Streptophyta</taxon>
        <taxon>Embryophyta</taxon>
        <taxon>Tracheophyta</taxon>
        <taxon>Spermatophyta</taxon>
        <taxon>Magnoliopsida</taxon>
        <taxon>Proteales</taxon>
        <taxon>Nelumbonaceae</taxon>
        <taxon>Nelumbo</taxon>
    </lineage>
</organism>
<protein>
    <submittedName>
        <fullName evidence="3">Uncharacterized protein LOC104605665</fullName>
    </submittedName>
</protein>
<evidence type="ECO:0000313" key="3">
    <source>
        <dbReference type="RefSeq" id="XP_010268815.1"/>
    </source>
</evidence>
<gene>
    <name evidence="3" type="primary">LOC104605665</name>
</gene>
<reference evidence="3" key="1">
    <citation type="submission" date="2025-08" db="UniProtKB">
        <authorList>
            <consortium name="RefSeq"/>
        </authorList>
    </citation>
    <scope>IDENTIFICATION</scope>
</reference>
<dbReference type="RefSeq" id="XP_010268815.1">
    <property type="nucleotide sequence ID" value="XM_010270513.2"/>
</dbReference>
<accession>A0A1U8B015</accession>
<name>A0A1U8B015_NELNU</name>
<evidence type="ECO:0000313" key="2">
    <source>
        <dbReference type="Proteomes" id="UP000189703"/>
    </source>
</evidence>
<evidence type="ECO:0000256" key="1">
    <source>
        <dbReference type="SAM" id="MobiDB-lite"/>
    </source>
</evidence>
<dbReference type="AlphaFoldDB" id="A0A1U8B015"/>
<dbReference type="Proteomes" id="UP000189703">
    <property type="component" value="Unplaced"/>
</dbReference>
<feature type="region of interest" description="Disordered" evidence="1">
    <location>
        <begin position="50"/>
        <end position="140"/>
    </location>
</feature>
<sequence length="395" mass="44373">MKHHLDNNAHIWSVSIDDPSSLPINLTTRNIVGEDQNENGETKLDGAIAEEGQLQESMNTKDDQNSTRYDDQIENGKNSTFEAEIPREGQLQKLENNGNGESSKQIGDKSTEESQVNGETARDRKSNNPEDFQHGEFLGASNRSMNNINAVNGVGNSNDSQVFETKDEYGDSKAMDSKKHGSIKLEKLNHSLNGEGSRARVTHGFRRKMKAKRWRMTSEGGLKKYEDLEDGKGAKLKGRSFTKDVAKIDKQMLLLREGNLQKLVSHQYYKGLNMREAHTIHQDGNDDIILHENVKLLKPQTFLYGEGLIRNVNGEASGGTTNALEQAEDHAVERQIDIRAETKELMEMKSQKIYEAALAHEKEIADTKSDASSDIDREFKEVDDEPKSMEKPNSR</sequence>
<keyword evidence="2" id="KW-1185">Reference proteome</keyword>
<feature type="region of interest" description="Disordered" evidence="1">
    <location>
        <begin position="362"/>
        <end position="395"/>
    </location>
</feature>
<dbReference type="PANTHER" id="PTHR36143:SF4">
    <property type="entry name" value="OS08G0177500 PROTEIN"/>
    <property type="match status" value="1"/>
</dbReference>
<dbReference type="KEGG" id="nnu:104605665"/>
<dbReference type="GeneID" id="104605665"/>
<dbReference type="PANTHER" id="PTHR36143">
    <property type="entry name" value="OS08G0177500 PROTEIN"/>
    <property type="match status" value="1"/>
</dbReference>
<feature type="compositionally biased region" description="Basic and acidic residues" evidence="1">
    <location>
        <begin position="120"/>
        <end position="134"/>
    </location>
</feature>
<feature type="compositionally biased region" description="Basic and acidic residues" evidence="1">
    <location>
        <begin position="59"/>
        <end position="71"/>
    </location>
</feature>